<protein>
    <submittedName>
        <fullName evidence="2">GNAT family N-acetyltransferase</fullName>
    </submittedName>
</protein>
<dbReference type="RefSeq" id="WP_187709327.1">
    <property type="nucleotide sequence ID" value="NZ_CP060782.1"/>
</dbReference>
<dbReference type="Proteomes" id="UP000516105">
    <property type="component" value="Chromosome"/>
</dbReference>
<name>A0ABX6T9Z8_9SPHN</name>
<dbReference type="PANTHER" id="PTHR43792:SF1">
    <property type="entry name" value="N-ACETYLTRANSFERASE DOMAIN-CONTAINING PROTEIN"/>
    <property type="match status" value="1"/>
</dbReference>
<dbReference type="CDD" id="cd04301">
    <property type="entry name" value="NAT_SF"/>
    <property type="match status" value="1"/>
</dbReference>
<organism evidence="2 3">
    <name type="scientific">Sphingomonas sediminicola</name>
    <dbReference type="NCBI Taxonomy" id="386874"/>
    <lineage>
        <taxon>Bacteria</taxon>
        <taxon>Pseudomonadati</taxon>
        <taxon>Pseudomonadota</taxon>
        <taxon>Alphaproteobacteria</taxon>
        <taxon>Sphingomonadales</taxon>
        <taxon>Sphingomonadaceae</taxon>
        <taxon>Sphingomonas</taxon>
    </lineage>
</organism>
<accession>A0ABX6T9Z8</accession>
<feature type="domain" description="N-acetyltransferase" evidence="1">
    <location>
        <begin position="8"/>
        <end position="164"/>
    </location>
</feature>
<reference evidence="2 3" key="1">
    <citation type="submission" date="2020-08" db="EMBL/GenBank/DDBJ databases">
        <title>Genome sequence of Sphingomonas sediminicola KACC 15039T.</title>
        <authorList>
            <person name="Hyun D.-W."/>
            <person name="Bae J.-W."/>
        </authorList>
    </citation>
    <scope>NUCLEOTIDE SEQUENCE [LARGE SCALE GENOMIC DNA]</scope>
    <source>
        <strain evidence="2 3">KACC 15039</strain>
    </source>
</reference>
<dbReference type="EMBL" id="CP060782">
    <property type="protein sequence ID" value="QNP46374.1"/>
    <property type="molecule type" value="Genomic_DNA"/>
</dbReference>
<sequence>MEFRTERLLLRSARADDLKGLHAILSDPRAMAYWSSPPHQKLDQTRDWLASMIAIQPSEGEDFIVEFEGQLIGKAGLWRFPEIGFIFHPEHWGRGFAREALAPVLDRAFSVHGLPKVDADVDPRNGSSLKLLGRLGFHETGRKERTWLIADQWCDSIYLELDAGGWRQRRP</sequence>
<evidence type="ECO:0000313" key="2">
    <source>
        <dbReference type="EMBL" id="QNP46374.1"/>
    </source>
</evidence>
<dbReference type="InterPro" id="IPR051531">
    <property type="entry name" value="N-acetyltransferase"/>
</dbReference>
<dbReference type="Gene3D" id="3.40.630.30">
    <property type="match status" value="1"/>
</dbReference>
<dbReference type="PANTHER" id="PTHR43792">
    <property type="entry name" value="GNAT FAMILY, PUTATIVE (AFU_ORTHOLOGUE AFUA_3G00765)-RELATED-RELATED"/>
    <property type="match status" value="1"/>
</dbReference>
<dbReference type="PROSITE" id="PS51186">
    <property type="entry name" value="GNAT"/>
    <property type="match status" value="1"/>
</dbReference>
<dbReference type="InterPro" id="IPR016181">
    <property type="entry name" value="Acyl_CoA_acyltransferase"/>
</dbReference>
<evidence type="ECO:0000313" key="3">
    <source>
        <dbReference type="Proteomes" id="UP000516105"/>
    </source>
</evidence>
<dbReference type="SUPFAM" id="SSF55729">
    <property type="entry name" value="Acyl-CoA N-acyltransferases (Nat)"/>
    <property type="match status" value="1"/>
</dbReference>
<dbReference type="Pfam" id="PF13302">
    <property type="entry name" value="Acetyltransf_3"/>
    <property type="match status" value="1"/>
</dbReference>
<evidence type="ECO:0000259" key="1">
    <source>
        <dbReference type="PROSITE" id="PS51186"/>
    </source>
</evidence>
<dbReference type="InterPro" id="IPR000182">
    <property type="entry name" value="GNAT_dom"/>
</dbReference>
<proteinExistence type="predicted"/>
<gene>
    <name evidence="2" type="ORF">H9L14_04060</name>
</gene>
<keyword evidence="3" id="KW-1185">Reference proteome</keyword>